<comment type="cofactor">
    <cofactor evidence="1">
        <name>Mg(2+)</name>
        <dbReference type="ChEBI" id="CHEBI:18420"/>
    </cofactor>
</comment>
<dbReference type="OMA" id="CMCGGEE"/>
<sequence length="249" mass="28338">YARKLGYSEAKVASAMAKLGPDVSQDSLLHELVKSQNSQKELEEGSSVMDRELRFASRDSCVDDPSSLRPIVIDGSNVAMSHGKQQVFSCRGIGIAVDWFIKRGHREITVFVPMWRKEASRPETPIIDQEVLMRLEKDGILTWTPSRRIDGRRITCYDDRFIVRLAAENEGVIVSNDNYRDLLNESSDWKKAIEQRLLMFAFVNDRFMPPEDPGGRYGLPLKDFLCKGCGKPCPYGPRCTYGNRCKFLH</sequence>
<organism evidence="12 13">
    <name type="scientific">Nematostella vectensis</name>
    <name type="common">Starlet sea anemone</name>
    <dbReference type="NCBI Taxonomy" id="45351"/>
    <lineage>
        <taxon>Eukaryota</taxon>
        <taxon>Metazoa</taxon>
        <taxon>Cnidaria</taxon>
        <taxon>Anthozoa</taxon>
        <taxon>Hexacorallia</taxon>
        <taxon>Actiniaria</taxon>
        <taxon>Edwardsiidae</taxon>
        <taxon>Nematostella</taxon>
    </lineage>
</organism>
<dbReference type="InterPro" id="IPR021869">
    <property type="entry name" value="RNase_Zc3h12_NYN"/>
</dbReference>
<dbReference type="FunFam" id="3.40.50.11980:FF:000001">
    <property type="entry name" value="ZC3H12A isoform 1"/>
    <property type="match status" value="1"/>
</dbReference>
<dbReference type="InParanoid" id="A7T0Y4"/>
<dbReference type="InterPro" id="IPR040546">
    <property type="entry name" value="Rege-1_UBA-like"/>
</dbReference>
<dbReference type="GO" id="GO:0016787">
    <property type="term" value="F:hydrolase activity"/>
    <property type="evidence" value="ECO:0007669"/>
    <property type="project" value="UniProtKB-KW"/>
</dbReference>
<accession>A7T0Y4</accession>
<evidence type="ECO:0000256" key="1">
    <source>
        <dbReference type="ARBA" id="ARBA00001946"/>
    </source>
</evidence>
<dbReference type="PANTHER" id="PTHR12876:SF35">
    <property type="entry name" value="LD08718P-RELATED"/>
    <property type="match status" value="1"/>
</dbReference>
<feature type="domain" description="RNase NYN" evidence="10">
    <location>
        <begin position="68"/>
        <end position="222"/>
    </location>
</feature>
<keyword evidence="4" id="KW-0479">Metal-binding</keyword>
<evidence type="ECO:0000256" key="2">
    <source>
        <dbReference type="ARBA" id="ARBA00010922"/>
    </source>
</evidence>
<evidence type="ECO:0000259" key="10">
    <source>
        <dbReference type="Pfam" id="PF11977"/>
    </source>
</evidence>
<dbReference type="Gene3D" id="3.40.50.11980">
    <property type="match status" value="1"/>
</dbReference>
<feature type="non-terminal residue" evidence="12">
    <location>
        <position position="1"/>
    </location>
</feature>
<dbReference type="EMBL" id="DS470059">
    <property type="protein sequence ID" value="EDO30380.1"/>
    <property type="molecule type" value="Genomic_DNA"/>
</dbReference>
<dbReference type="KEGG" id="nve:5501162"/>
<keyword evidence="7" id="KW-0378">Hydrolase</keyword>
<keyword evidence="5" id="KW-0255">Endonuclease</keyword>
<dbReference type="STRING" id="45351.A7T0Y4"/>
<dbReference type="InterPro" id="IPR051101">
    <property type="entry name" value="ZC3H12/N4BP1_RNase_Reg"/>
</dbReference>
<dbReference type="PhylomeDB" id="A7T0Y4"/>
<dbReference type="PANTHER" id="PTHR12876">
    <property type="entry name" value="N4BP1-RELATED"/>
    <property type="match status" value="1"/>
</dbReference>
<evidence type="ECO:0000256" key="8">
    <source>
        <dbReference type="ARBA" id="ARBA00022833"/>
    </source>
</evidence>
<keyword evidence="13" id="KW-1185">Reference proteome</keyword>
<gene>
    <name evidence="12" type="ORF">NEMVEDRAFT_v1g140937</name>
</gene>
<dbReference type="HOGENOM" id="CLU_013020_0_0_1"/>
<protein>
    <submittedName>
        <fullName evidence="12">Uncharacterized protein</fullName>
    </submittedName>
</protein>
<reference evidence="12 13" key="1">
    <citation type="journal article" date="2007" name="Science">
        <title>Sea anemone genome reveals ancestral eumetazoan gene repertoire and genomic organization.</title>
        <authorList>
            <person name="Putnam N.H."/>
            <person name="Srivastava M."/>
            <person name="Hellsten U."/>
            <person name="Dirks B."/>
            <person name="Chapman J."/>
            <person name="Salamov A."/>
            <person name="Terry A."/>
            <person name="Shapiro H."/>
            <person name="Lindquist E."/>
            <person name="Kapitonov V.V."/>
            <person name="Jurka J."/>
            <person name="Genikhovich G."/>
            <person name="Grigoriev I.V."/>
            <person name="Lucas S.M."/>
            <person name="Steele R.E."/>
            <person name="Finnerty J.R."/>
            <person name="Technau U."/>
            <person name="Martindale M.Q."/>
            <person name="Rokhsar D.S."/>
        </authorList>
    </citation>
    <scope>NUCLEOTIDE SEQUENCE [LARGE SCALE GENOMIC DNA]</scope>
    <source>
        <strain evidence="13">CH2 X CH6</strain>
    </source>
</reference>
<keyword evidence="3" id="KW-0540">Nuclease</keyword>
<name>A7T0Y4_NEMVE</name>
<dbReference type="eggNOG" id="KOG3777">
    <property type="taxonomic scope" value="Eukaryota"/>
</dbReference>
<evidence type="ECO:0000259" key="11">
    <source>
        <dbReference type="Pfam" id="PF18039"/>
    </source>
</evidence>
<dbReference type="Pfam" id="PF18039">
    <property type="entry name" value="UBA_6"/>
    <property type="match status" value="1"/>
</dbReference>
<keyword evidence="9" id="KW-0460">Magnesium</keyword>
<keyword evidence="6" id="KW-0863">Zinc-finger</keyword>
<evidence type="ECO:0000256" key="3">
    <source>
        <dbReference type="ARBA" id="ARBA00022722"/>
    </source>
</evidence>
<dbReference type="Proteomes" id="UP000001593">
    <property type="component" value="Unassembled WGS sequence"/>
</dbReference>
<dbReference type="Pfam" id="PF11977">
    <property type="entry name" value="RNase_Zc3h12a"/>
    <property type="match status" value="1"/>
</dbReference>
<feature type="domain" description="Rege-1 UBA-like" evidence="11">
    <location>
        <begin position="2"/>
        <end position="34"/>
    </location>
</feature>
<dbReference type="GO" id="GO:0004519">
    <property type="term" value="F:endonuclease activity"/>
    <property type="evidence" value="ECO:0007669"/>
    <property type="project" value="UniProtKB-KW"/>
</dbReference>
<evidence type="ECO:0000256" key="4">
    <source>
        <dbReference type="ARBA" id="ARBA00022723"/>
    </source>
</evidence>
<dbReference type="GO" id="GO:0008270">
    <property type="term" value="F:zinc ion binding"/>
    <property type="evidence" value="ECO:0007669"/>
    <property type="project" value="UniProtKB-KW"/>
</dbReference>
<evidence type="ECO:0000256" key="6">
    <source>
        <dbReference type="ARBA" id="ARBA00022771"/>
    </source>
</evidence>
<dbReference type="OrthoDB" id="392925at2759"/>
<evidence type="ECO:0000313" key="13">
    <source>
        <dbReference type="Proteomes" id="UP000001593"/>
    </source>
</evidence>
<feature type="non-terminal residue" evidence="12">
    <location>
        <position position="249"/>
    </location>
</feature>
<dbReference type="CDD" id="cd18729">
    <property type="entry name" value="PIN_Zc3h12-like"/>
    <property type="match status" value="1"/>
</dbReference>
<proteinExistence type="inferred from homology"/>
<keyword evidence="8" id="KW-0862">Zinc</keyword>
<evidence type="ECO:0000313" key="12">
    <source>
        <dbReference type="EMBL" id="EDO30380.1"/>
    </source>
</evidence>
<evidence type="ECO:0000256" key="7">
    <source>
        <dbReference type="ARBA" id="ARBA00022801"/>
    </source>
</evidence>
<evidence type="ECO:0000256" key="5">
    <source>
        <dbReference type="ARBA" id="ARBA00022759"/>
    </source>
</evidence>
<evidence type="ECO:0000256" key="9">
    <source>
        <dbReference type="ARBA" id="ARBA00022842"/>
    </source>
</evidence>
<comment type="similarity">
    <text evidence="2">Belongs to the ZC3H12 family.</text>
</comment>
<dbReference type="AlphaFoldDB" id="A7T0Y4"/>